<dbReference type="SFLD" id="SFLDS00003">
    <property type="entry name" value="Haloacid_Dehalogenase"/>
    <property type="match status" value="1"/>
</dbReference>
<dbReference type="InterPro" id="IPR036412">
    <property type="entry name" value="HAD-like_sf"/>
</dbReference>
<dbReference type="PANTHER" id="PTHR46191:SF2">
    <property type="entry name" value="HALOACID DEHALOGENASE-LIKE HYDROLASE DOMAIN-CONTAINING PROTEIN 3"/>
    <property type="match status" value="1"/>
</dbReference>
<dbReference type="RefSeq" id="WP_146517884.1">
    <property type="nucleotide sequence ID" value="NZ_CP151726.1"/>
</dbReference>
<comment type="caution">
    <text evidence="1">The sequence shown here is derived from an EMBL/GenBank/DDBJ whole genome shotgun (WGS) entry which is preliminary data.</text>
</comment>
<dbReference type="InterPro" id="IPR006439">
    <property type="entry name" value="HAD-SF_hydro_IA"/>
</dbReference>
<dbReference type="PANTHER" id="PTHR46191">
    <property type="match status" value="1"/>
</dbReference>
<dbReference type="OrthoDB" id="9809962at2"/>
<dbReference type="NCBIfam" id="TIGR01549">
    <property type="entry name" value="HAD-SF-IA-v1"/>
    <property type="match status" value="1"/>
</dbReference>
<dbReference type="Gene3D" id="3.40.50.1000">
    <property type="entry name" value="HAD superfamily/HAD-like"/>
    <property type="match status" value="1"/>
</dbReference>
<dbReference type="InterPro" id="IPR023214">
    <property type="entry name" value="HAD_sf"/>
</dbReference>
<dbReference type="EMBL" id="SJPN01000001">
    <property type="protein sequence ID" value="TWU07698.1"/>
    <property type="molecule type" value="Genomic_DNA"/>
</dbReference>
<evidence type="ECO:0000313" key="2">
    <source>
        <dbReference type="Proteomes" id="UP000320176"/>
    </source>
</evidence>
<reference evidence="1 2" key="1">
    <citation type="submission" date="2019-02" db="EMBL/GenBank/DDBJ databases">
        <title>Deep-cultivation of Planctomycetes and their phenomic and genomic characterization uncovers novel biology.</title>
        <authorList>
            <person name="Wiegand S."/>
            <person name="Jogler M."/>
            <person name="Boedeker C."/>
            <person name="Pinto D."/>
            <person name="Vollmers J."/>
            <person name="Rivas-Marin E."/>
            <person name="Kohn T."/>
            <person name="Peeters S.H."/>
            <person name="Heuer A."/>
            <person name="Rast P."/>
            <person name="Oberbeckmann S."/>
            <person name="Bunk B."/>
            <person name="Jeske O."/>
            <person name="Meyerdierks A."/>
            <person name="Storesund J.E."/>
            <person name="Kallscheuer N."/>
            <person name="Luecker S."/>
            <person name="Lage O.M."/>
            <person name="Pohl T."/>
            <person name="Merkel B.J."/>
            <person name="Hornburger P."/>
            <person name="Mueller R.-W."/>
            <person name="Bruemmer F."/>
            <person name="Labrenz M."/>
            <person name="Spormann A.M."/>
            <person name="Op Den Camp H."/>
            <person name="Overmann J."/>
            <person name="Amann R."/>
            <person name="Jetten M.S.M."/>
            <person name="Mascher T."/>
            <person name="Medema M.H."/>
            <person name="Devos D.P."/>
            <person name="Kaster A.-K."/>
            <person name="Ovreas L."/>
            <person name="Rohde M."/>
            <person name="Galperin M.Y."/>
            <person name="Jogler C."/>
        </authorList>
    </citation>
    <scope>NUCLEOTIDE SEQUENCE [LARGE SCALE GENOMIC DNA]</scope>
    <source>
        <strain evidence="1 2">Pla52n</strain>
    </source>
</reference>
<keyword evidence="2" id="KW-1185">Reference proteome</keyword>
<dbReference type="PRINTS" id="PR00413">
    <property type="entry name" value="HADHALOGNASE"/>
</dbReference>
<dbReference type="SUPFAM" id="SSF56784">
    <property type="entry name" value="HAD-like"/>
    <property type="match status" value="1"/>
</dbReference>
<dbReference type="SFLD" id="SFLDG01129">
    <property type="entry name" value="C1.5:_HAD__Beta-PGM__Phosphata"/>
    <property type="match status" value="1"/>
</dbReference>
<gene>
    <name evidence="1" type="ORF">Pla52n_02710</name>
</gene>
<evidence type="ECO:0000313" key="1">
    <source>
        <dbReference type="EMBL" id="TWU07698.1"/>
    </source>
</evidence>
<name>A0A5C6B6W1_9BACT</name>
<dbReference type="Proteomes" id="UP000320176">
    <property type="component" value="Unassembled WGS sequence"/>
</dbReference>
<dbReference type="AlphaFoldDB" id="A0A5C6B6W1"/>
<dbReference type="Pfam" id="PF00702">
    <property type="entry name" value="Hydrolase"/>
    <property type="match status" value="1"/>
</dbReference>
<dbReference type="InterPro" id="IPR044924">
    <property type="entry name" value="HAD-SF_hydro_IA_REG-2-like_cap"/>
</dbReference>
<sequence length="242" mass="26891">MAKPSPSEPSSSRVSRAFSKPPIRCVAFDSTGTIVYPDPHPADVYHAVGTELGSHRSLGEIRVELSAAMRRRFLGDVAMRATDPDYERCRWRWIVSDTLSDLSTEAVDLAFDRLWNHFANPNHWSVFDDVTSALQQLADKGVRRMVASNFDDRLIPVLDGVGLRSLFDDVLVSSRLGWSKPNPDFFHAAAKFADGAAAHEILMIGDTQLNDVDSARTAGWHAELIDRSSGRGLLEIVNDWLE</sequence>
<dbReference type="Gene3D" id="1.10.150.720">
    <property type="entry name" value="Haloacid dehalogenase-like hydrolase"/>
    <property type="match status" value="1"/>
</dbReference>
<organism evidence="1 2">
    <name type="scientific">Stieleria varia</name>
    <dbReference type="NCBI Taxonomy" id="2528005"/>
    <lineage>
        <taxon>Bacteria</taxon>
        <taxon>Pseudomonadati</taxon>
        <taxon>Planctomycetota</taxon>
        <taxon>Planctomycetia</taxon>
        <taxon>Pirellulales</taxon>
        <taxon>Pirellulaceae</taxon>
        <taxon>Stieleria</taxon>
    </lineage>
</organism>
<proteinExistence type="predicted"/>
<protein>
    <submittedName>
        <fullName evidence="1">dUMP phosphatase</fullName>
    </submittedName>
</protein>
<accession>A0A5C6B6W1</accession>
<dbReference type="InterPro" id="IPR051828">
    <property type="entry name" value="HAD-like_hydrolase_domain"/>
</dbReference>